<feature type="coiled-coil region" evidence="5">
    <location>
        <begin position="300"/>
        <end position="327"/>
    </location>
</feature>
<protein>
    <recommendedName>
        <fullName evidence="7">BHLH domain-containing protein</fullName>
    </recommendedName>
</protein>
<keyword evidence="5" id="KW-0175">Coiled coil</keyword>
<dbReference type="AlphaFoldDB" id="A0A267DQ76"/>
<dbReference type="InterPro" id="IPR011598">
    <property type="entry name" value="bHLH_dom"/>
</dbReference>
<evidence type="ECO:0000256" key="1">
    <source>
        <dbReference type="ARBA" id="ARBA00004123"/>
    </source>
</evidence>
<dbReference type="PROSITE" id="PS50888">
    <property type="entry name" value="BHLH"/>
    <property type="match status" value="1"/>
</dbReference>
<feature type="compositionally biased region" description="Polar residues" evidence="6">
    <location>
        <begin position="128"/>
        <end position="138"/>
    </location>
</feature>
<evidence type="ECO:0000313" key="10">
    <source>
        <dbReference type="Proteomes" id="UP000215902"/>
    </source>
</evidence>
<dbReference type="Pfam" id="PF00010">
    <property type="entry name" value="HLH"/>
    <property type="match status" value="1"/>
</dbReference>
<dbReference type="EMBL" id="NIVC01003428">
    <property type="protein sequence ID" value="PAA51453.1"/>
    <property type="molecule type" value="Genomic_DNA"/>
</dbReference>
<feature type="compositionally biased region" description="Low complexity" evidence="6">
    <location>
        <begin position="26"/>
        <end position="45"/>
    </location>
</feature>
<dbReference type="InterPro" id="IPR051732">
    <property type="entry name" value="USF"/>
</dbReference>
<dbReference type="PANTHER" id="PTHR46117:SF3">
    <property type="entry name" value="FI24210P1"/>
    <property type="match status" value="1"/>
</dbReference>
<reference evidence="8 10" key="1">
    <citation type="submission" date="2017-06" db="EMBL/GenBank/DDBJ databases">
        <title>A platform for efficient transgenesis in Macrostomum lignano, a flatworm model organism for stem cell research.</title>
        <authorList>
            <person name="Berezikov E."/>
        </authorList>
    </citation>
    <scope>NUCLEOTIDE SEQUENCE [LARGE SCALE GENOMIC DNA]</scope>
    <source>
        <strain evidence="8">DV1</strain>
        <tissue evidence="8">Whole organism</tissue>
    </source>
</reference>
<dbReference type="Proteomes" id="UP000215902">
    <property type="component" value="Unassembled WGS sequence"/>
</dbReference>
<evidence type="ECO:0000259" key="7">
    <source>
        <dbReference type="PROSITE" id="PS50888"/>
    </source>
</evidence>
<dbReference type="SMART" id="SM00353">
    <property type="entry name" value="HLH"/>
    <property type="match status" value="1"/>
</dbReference>
<feature type="domain" description="BHLH" evidence="7">
    <location>
        <begin position="189"/>
        <end position="289"/>
    </location>
</feature>
<accession>A0A267DQ76</accession>
<proteinExistence type="predicted"/>
<dbReference type="GO" id="GO:0000981">
    <property type="term" value="F:DNA-binding transcription factor activity, RNA polymerase II-specific"/>
    <property type="evidence" value="ECO:0007669"/>
    <property type="project" value="TreeGrafter"/>
</dbReference>
<evidence type="ECO:0000313" key="9">
    <source>
        <dbReference type="EMBL" id="PAA73376.1"/>
    </source>
</evidence>
<feature type="compositionally biased region" description="Low complexity" evidence="6">
    <location>
        <begin position="251"/>
        <end position="260"/>
    </location>
</feature>
<comment type="subcellular location">
    <subcellularLocation>
        <location evidence="1">Nucleus</location>
    </subcellularLocation>
</comment>
<name>A0A267DQ76_9PLAT</name>
<evidence type="ECO:0000256" key="4">
    <source>
        <dbReference type="ARBA" id="ARBA00023242"/>
    </source>
</evidence>
<dbReference type="SUPFAM" id="SSF47459">
    <property type="entry name" value="HLH, helix-loop-helix DNA-binding domain"/>
    <property type="match status" value="1"/>
</dbReference>
<dbReference type="STRING" id="282301.A0A267DQ76"/>
<dbReference type="OrthoDB" id="690068at2759"/>
<evidence type="ECO:0000256" key="2">
    <source>
        <dbReference type="ARBA" id="ARBA00023015"/>
    </source>
</evidence>
<evidence type="ECO:0000256" key="3">
    <source>
        <dbReference type="ARBA" id="ARBA00023163"/>
    </source>
</evidence>
<feature type="compositionally biased region" description="Low complexity" evidence="6">
    <location>
        <begin position="224"/>
        <end position="241"/>
    </location>
</feature>
<dbReference type="InterPro" id="IPR036638">
    <property type="entry name" value="HLH_DNA-bd_sf"/>
</dbReference>
<feature type="region of interest" description="Disordered" evidence="6">
    <location>
        <begin position="24"/>
        <end position="45"/>
    </location>
</feature>
<gene>
    <name evidence="8" type="ORF">BOX15_Mlig019103g1</name>
    <name evidence="9" type="ORF">BOX15_Mlig029278g1</name>
</gene>
<sequence length="338" mass="35834">LQISDNCIAMRPGIGTNGSWRAALEASSSAGQQQQQPQPIGPAGSLASITTGQLVQGTNGDIYIMVTPSSSVTTTAGSAAATASVATTSHIAAYQLQSNAALNSIDANHHQQHAVKRPRPYSGGSGRPSHSQQQQNFLLDSDRLVGSNSNSNSSSSGGGGGPVIASVVGNVNGSAANGQLSACCDREKRRKSSHNEVERRRRDKINTLINQLAEMMPAQEWSGHAAAAAAATSASPDSQQALTMDSEQDQELQLQQQHQQQQLDQQQAPWLCLPKSAVLNKAVDYFGKLQIQNVHLAEESSQLLTKVQDMQRQVELLEIENAKLKAMLQTSSQSSGDC</sequence>
<evidence type="ECO:0000313" key="8">
    <source>
        <dbReference type="EMBL" id="PAA51453.1"/>
    </source>
</evidence>
<keyword evidence="4" id="KW-0539">Nucleus</keyword>
<evidence type="ECO:0000256" key="5">
    <source>
        <dbReference type="SAM" id="Coils"/>
    </source>
</evidence>
<feature type="region of interest" description="Disordered" evidence="6">
    <location>
        <begin position="224"/>
        <end position="260"/>
    </location>
</feature>
<dbReference type="GO" id="GO:0046983">
    <property type="term" value="F:protein dimerization activity"/>
    <property type="evidence" value="ECO:0007669"/>
    <property type="project" value="InterPro"/>
</dbReference>
<keyword evidence="2" id="KW-0805">Transcription regulation</keyword>
<dbReference type="GO" id="GO:0000978">
    <property type="term" value="F:RNA polymerase II cis-regulatory region sequence-specific DNA binding"/>
    <property type="evidence" value="ECO:0007669"/>
    <property type="project" value="TreeGrafter"/>
</dbReference>
<evidence type="ECO:0000256" key="6">
    <source>
        <dbReference type="SAM" id="MobiDB-lite"/>
    </source>
</evidence>
<dbReference type="Gene3D" id="4.10.280.10">
    <property type="entry name" value="Helix-loop-helix DNA-binding domain"/>
    <property type="match status" value="1"/>
</dbReference>
<feature type="region of interest" description="Disordered" evidence="6">
    <location>
        <begin position="108"/>
        <end position="163"/>
    </location>
</feature>
<dbReference type="PANTHER" id="PTHR46117">
    <property type="entry name" value="FI24210P1"/>
    <property type="match status" value="1"/>
</dbReference>
<feature type="non-terminal residue" evidence="8">
    <location>
        <position position="1"/>
    </location>
</feature>
<organism evidence="8 10">
    <name type="scientific">Macrostomum lignano</name>
    <dbReference type="NCBI Taxonomy" id="282301"/>
    <lineage>
        <taxon>Eukaryota</taxon>
        <taxon>Metazoa</taxon>
        <taxon>Spiralia</taxon>
        <taxon>Lophotrochozoa</taxon>
        <taxon>Platyhelminthes</taxon>
        <taxon>Rhabditophora</taxon>
        <taxon>Macrostomorpha</taxon>
        <taxon>Macrostomida</taxon>
        <taxon>Macrostomidae</taxon>
        <taxon>Macrostomum</taxon>
    </lineage>
</organism>
<feature type="compositionally biased region" description="Low complexity" evidence="6">
    <location>
        <begin position="146"/>
        <end position="155"/>
    </location>
</feature>
<dbReference type="GO" id="GO:0005634">
    <property type="term" value="C:nucleus"/>
    <property type="evidence" value="ECO:0007669"/>
    <property type="project" value="UniProtKB-SubCell"/>
</dbReference>
<keyword evidence="3" id="KW-0804">Transcription</keyword>
<feature type="region of interest" description="Disordered" evidence="6">
    <location>
        <begin position="178"/>
        <end position="203"/>
    </location>
</feature>
<feature type="compositionally biased region" description="Basic residues" evidence="6">
    <location>
        <begin position="110"/>
        <end position="119"/>
    </location>
</feature>
<keyword evidence="10" id="KW-1185">Reference proteome</keyword>
<comment type="caution">
    <text evidence="8">The sequence shown here is derived from an EMBL/GenBank/DDBJ whole genome shotgun (WGS) entry which is preliminary data.</text>
</comment>
<dbReference type="EMBL" id="NIVC01001014">
    <property type="protein sequence ID" value="PAA73376.1"/>
    <property type="molecule type" value="Genomic_DNA"/>
</dbReference>